<dbReference type="Proteomes" id="UP001244341">
    <property type="component" value="Chromosome 5b"/>
</dbReference>
<sequence>MTGRKLTASKRRTKLSSDYSHRRAQVEQQLIAKQAELQQAEVELHEASELLRVLAAIAASNAATGEAAMAPPHHWILVSRRIGLQQRHMLRLRLPLQLYARMAREAAAEGEGVLQSMASLSISRALEGVGSSHASNGSAAGRSSSRSSRAPAGKAAAAAAAAAAPLVGGAGLQDGAAQIAEINSQLQRHMRLRSIQSMAISMFCVDNMSRLQIAEMLLASFPFWPIVGAVIEAGAVDEQYNQAQRAPQPQAQQAAHAQ</sequence>
<accession>A0ABY8U446</accession>
<gene>
    <name evidence="2" type="ORF">OEZ85_003232</name>
</gene>
<proteinExistence type="predicted"/>
<evidence type="ECO:0000256" key="1">
    <source>
        <dbReference type="SAM" id="Coils"/>
    </source>
</evidence>
<evidence type="ECO:0000313" key="3">
    <source>
        <dbReference type="Proteomes" id="UP001244341"/>
    </source>
</evidence>
<evidence type="ECO:0008006" key="4">
    <source>
        <dbReference type="Google" id="ProtNLM"/>
    </source>
</evidence>
<feature type="coiled-coil region" evidence="1">
    <location>
        <begin position="23"/>
        <end position="57"/>
    </location>
</feature>
<evidence type="ECO:0000313" key="2">
    <source>
        <dbReference type="EMBL" id="WIA14746.1"/>
    </source>
</evidence>
<protein>
    <recommendedName>
        <fullName evidence="4">DOG1 domain-containing protein</fullName>
    </recommendedName>
</protein>
<organism evidence="2 3">
    <name type="scientific">Tetradesmus obliquus</name>
    <name type="common">Green alga</name>
    <name type="synonym">Acutodesmus obliquus</name>
    <dbReference type="NCBI Taxonomy" id="3088"/>
    <lineage>
        <taxon>Eukaryota</taxon>
        <taxon>Viridiplantae</taxon>
        <taxon>Chlorophyta</taxon>
        <taxon>core chlorophytes</taxon>
        <taxon>Chlorophyceae</taxon>
        <taxon>CS clade</taxon>
        <taxon>Sphaeropleales</taxon>
        <taxon>Scenedesmaceae</taxon>
        <taxon>Tetradesmus</taxon>
    </lineage>
</organism>
<name>A0ABY8U446_TETOB</name>
<keyword evidence="1" id="KW-0175">Coiled coil</keyword>
<reference evidence="2 3" key="1">
    <citation type="submission" date="2023-05" db="EMBL/GenBank/DDBJ databases">
        <title>A 100% complete, gapless, phased diploid assembly of the Scenedesmus obliquus UTEX 3031 genome.</title>
        <authorList>
            <person name="Biondi T.C."/>
            <person name="Hanschen E.R."/>
            <person name="Kwon T."/>
            <person name="Eng W."/>
            <person name="Kruse C.P.S."/>
            <person name="Koehler S.I."/>
            <person name="Kunde Y."/>
            <person name="Gleasner C.D."/>
            <person name="You Mak K.T."/>
            <person name="Polle J."/>
            <person name="Hovde B.T."/>
            <person name="Starkenburg S.R."/>
        </authorList>
    </citation>
    <scope>NUCLEOTIDE SEQUENCE [LARGE SCALE GENOMIC DNA]</scope>
    <source>
        <strain evidence="2 3">DOE0152z</strain>
    </source>
</reference>
<dbReference type="EMBL" id="CP126212">
    <property type="protein sequence ID" value="WIA14746.1"/>
    <property type="molecule type" value="Genomic_DNA"/>
</dbReference>
<keyword evidence="3" id="KW-1185">Reference proteome</keyword>